<evidence type="ECO:0000256" key="1">
    <source>
        <dbReference type="SAM" id="Phobius"/>
    </source>
</evidence>
<feature type="transmembrane region" description="Helical" evidence="1">
    <location>
        <begin position="171"/>
        <end position="193"/>
    </location>
</feature>
<feature type="transmembrane region" description="Helical" evidence="1">
    <location>
        <begin position="214"/>
        <end position="242"/>
    </location>
</feature>
<dbReference type="EMBL" id="AP031322">
    <property type="protein sequence ID" value="BFH72102.1"/>
    <property type="molecule type" value="Genomic_DNA"/>
</dbReference>
<proteinExistence type="predicted"/>
<evidence type="ECO:0000313" key="2">
    <source>
        <dbReference type="EMBL" id="BFH72102.1"/>
    </source>
</evidence>
<feature type="transmembrane region" description="Helical" evidence="1">
    <location>
        <begin position="14"/>
        <end position="40"/>
    </location>
</feature>
<dbReference type="KEGG" id="sjv:SJAV_00460"/>
<evidence type="ECO:0008006" key="3">
    <source>
        <dbReference type="Google" id="ProtNLM"/>
    </source>
</evidence>
<name>A0AAT9GMI5_9CREN</name>
<feature type="transmembrane region" description="Helical" evidence="1">
    <location>
        <begin position="273"/>
        <end position="290"/>
    </location>
</feature>
<accession>A0AAT9GMI5</accession>
<feature type="transmembrane region" description="Helical" evidence="1">
    <location>
        <begin position="248"/>
        <end position="266"/>
    </location>
</feature>
<organism evidence="2">
    <name type="scientific">Sulfurisphaera javensis</name>
    <dbReference type="NCBI Taxonomy" id="2049879"/>
    <lineage>
        <taxon>Archaea</taxon>
        <taxon>Thermoproteota</taxon>
        <taxon>Thermoprotei</taxon>
        <taxon>Sulfolobales</taxon>
        <taxon>Sulfolobaceae</taxon>
        <taxon>Sulfurisphaera</taxon>
    </lineage>
</organism>
<reference evidence="2" key="1">
    <citation type="submission" date="2024-03" db="EMBL/GenBank/DDBJ databases">
        <title>Complete genome sequence of Sulfurisphaera javensis strain KD-1.</title>
        <authorList>
            <person name="Sakai H."/>
            <person name="Nur N."/>
            <person name="Suwanto A."/>
            <person name="Kurosawa N."/>
        </authorList>
    </citation>
    <scope>NUCLEOTIDE SEQUENCE</scope>
    <source>
        <strain evidence="2">KD-1</strain>
    </source>
</reference>
<gene>
    <name evidence="2" type="ORF">SJAV_00460</name>
</gene>
<protein>
    <recommendedName>
        <fullName evidence="3">ABC transporter permease</fullName>
    </recommendedName>
</protein>
<dbReference type="AlphaFoldDB" id="A0AAT9GMI5"/>
<dbReference type="GeneID" id="92352980"/>
<keyword evidence="1" id="KW-0812">Transmembrane</keyword>
<keyword evidence="1" id="KW-0472">Membrane</keyword>
<feature type="transmembrane region" description="Helical" evidence="1">
    <location>
        <begin position="296"/>
        <end position="314"/>
    </location>
</feature>
<dbReference type="RefSeq" id="WP_369610352.1">
    <property type="nucleotide sequence ID" value="NZ_AP031322.1"/>
</dbReference>
<keyword evidence="1" id="KW-1133">Transmembrane helix</keyword>
<sequence>MRYSYIFIVELKRLYFFVPLILFLLAISSFLLYVLSFYFFNVIGYTEASFFGVKVNGYVFNYYGQGISSIIKVYINNNLIGEEISKNGSFSIYSHVSYIQGQKIKIEILANSRKIIISVNPNSAFQYISIAKGSFISRNLSVVEVDGKVLSIPSYYNVSIASKFNLLSLPWSSILILMIITMVFVDIYSYFNLSIFPRKEYKEIARIIGIERIYIAKLLTTLLFSFSASIFPFLLMTALLGIFGFSLFSKYLISLLSFSLGVFGLSPFGSKNIIYYSTVLASYIISFFIYQESYYSLVSIVLVLIGYLKIKFFSL</sequence>